<dbReference type="InterPro" id="IPR054708">
    <property type="entry name" value="MTPAP-like_central"/>
</dbReference>
<evidence type="ECO:0000256" key="7">
    <source>
        <dbReference type="ARBA" id="ARBA00022842"/>
    </source>
</evidence>
<dbReference type="PANTHER" id="PTHR12271">
    <property type="entry name" value="POLY A POLYMERASE CID PAP -RELATED"/>
    <property type="match status" value="1"/>
</dbReference>
<evidence type="ECO:0000256" key="4">
    <source>
        <dbReference type="ARBA" id="ARBA00012388"/>
    </source>
</evidence>
<feature type="domain" description="PAP-associated" evidence="8">
    <location>
        <begin position="1043"/>
        <end position="1096"/>
    </location>
</feature>
<dbReference type="InterPro" id="IPR002058">
    <property type="entry name" value="PAP_assoc"/>
</dbReference>
<evidence type="ECO:0000313" key="10">
    <source>
        <dbReference type="EMBL" id="WBW73185.1"/>
    </source>
</evidence>
<proteinExistence type="inferred from homology"/>
<dbReference type="CDD" id="cd05402">
    <property type="entry name" value="NT_PAP_TUTase"/>
    <property type="match status" value="1"/>
</dbReference>
<dbReference type="Proteomes" id="UP001212411">
    <property type="component" value="Chromosome 2"/>
</dbReference>
<dbReference type="SUPFAM" id="SSF81631">
    <property type="entry name" value="PAP/OAS1 substrate-binding domain"/>
    <property type="match status" value="1"/>
</dbReference>
<dbReference type="AlphaFoldDB" id="A0AAE9WBJ9"/>
<dbReference type="EC" id="2.7.7.19" evidence="4"/>
<feature type="domain" description="Poly(A) RNA polymerase mitochondrial-like central palm" evidence="9">
    <location>
        <begin position="820"/>
        <end position="945"/>
    </location>
</feature>
<comment type="cofactor">
    <cofactor evidence="2">
        <name>Mg(2+)</name>
        <dbReference type="ChEBI" id="CHEBI:18420"/>
    </cofactor>
</comment>
<evidence type="ECO:0000256" key="1">
    <source>
        <dbReference type="ARBA" id="ARBA00001936"/>
    </source>
</evidence>
<dbReference type="GeneID" id="80876125"/>
<dbReference type="GO" id="GO:0031123">
    <property type="term" value="P:RNA 3'-end processing"/>
    <property type="evidence" value="ECO:0007669"/>
    <property type="project" value="TreeGrafter"/>
</dbReference>
<keyword evidence="7" id="KW-0460">Magnesium</keyword>
<dbReference type="GO" id="GO:0010605">
    <property type="term" value="P:negative regulation of macromolecule metabolic process"/>
    <property type="evidence" value="ECO:0007669"/>
    <property type="project" value="UniProtKB-ARBA"/>
</dbReference>
<name>A0AAE9WBJ9_9SCHI</name>
<dbReference type="Gene3D" id="3.30.460.10">
    <property type="entry name" value="Beta Polymerase, domain 2"/>
    <property type="match status" value="1"/>
</dbReference>
<gene>
    <name evidence="10" type="primary">cid16</name>
    <name evidence="10" type="ORF">SOMG_02645</name>
</gene>
<dbReference type="RefSeq" id="XP_056037428.1">
    <property type="nucleotide sequence ID" value="XM_056181436.1"/>
</dbReference>
<dbReference type="GO" id="GO:0010468">
    <property type="term" value="P:regulation of gene expression"/>
    <property type="evidence" value="ECO:0007669"/>
    <property type="project" value="UniProtKB-ARBA"/>
</dbReference>
<comment type="cofactor">
    <cofactor evidence="1">
        <name>Mn(2+)</name>
        <dbReference type="ChEBI" id="CHEBI:29035"/>
    </cofactor>
</comment>
<dbReference type="GO" id="GO:1990817">
    <property type="term" value="F:poly(A) RNA polymerase activity"/>
    <property type="evidence" value="ECO:0007669"/>
    <property type="project" value="UniProtKB-EC"/>
</dbReference>
<keyword evidence="5" id="KW-0808">Transferase</keyword>
<protein>
    <recommendedName>
        <fullName evidence="4">polynucleotide adenylyltransferase</fullName>
        <ecNumber evidence="4">2.7.7.19</ecNumber>
    </recommendedName>
</protein>
<organism evidence="10 11">
    <name type="scientific">Schizosaccharomyces osmophilus</name>
    <dbReference type="NCBI Taxonomy" id="2545709"/>
    <lineage>
        <taxon>Eukaryota</taxon>
        <taxon>Fungi</taxon>
        <taxon>Dikarya</taxon>
        <taxon>Ascomycota</taxon>
        <taxon>Taphrinomycotina</taxon>
        <taxon>Schizosaccharomycetes</taxon>
        <taxon>Schizosaccharomycetales</taxon>
        <taxon>Schizosaccharomycetaceae</taxon>
        <taxon>Schizosaccharomyces</taxon>
    </lineage>
</organism>
<dbReference type="KEGG" id="som:SOMG_02645"/>
<dbReference type="Gene3D" id="1.10.1410.10">
    <property type="match status" value="1"/>
</dbReference>
<dbReference type="PANTHER" id="PTHR12271:SF135">
    <property type="entry name" value="CAFFEINE-INDUCED PROTEIN 16"/>
    <property type="match status" value="1"/>
</dbReference>
<evidence type="ECO:0000256" key="3">
    <source>
        <dbReference type="ARBA" id="ARBA00008593"/>
    </source>
</evidence>
<keyword evidence="11" id="KW-1185">Reference proteome</keyword>
<keyword evidence="6" id="KW-0479">Metal-binding</keyword>
<dbReference type="Pfam" id="PF22600">
    <property type="entry name" value="MTPAP-like_central"/>
    <property type="match status" value="1"/>
</dbReference>
<accession>A0AAE9WBJ9</accession>
<evidence type="ECO:0000256" key="5">
    <source>
        <dbReference type="ARBA" id="ARBA00022679"/>
    </source>
</evidence>
<dbReference type="GO" id="GO:0050265">
    <property type="term" value="F:RNA uridylyltransferase activity"/>
    <property type="evidence" value="ECO:0007669"/>
    <property type="project" value="TreeGrafter"/>
</dbReference>
<evidence type="ECO:0000313" key="11">
    <source>
        <dbReference type="Proteomes" id="UP001212411"/>
    </source>
</evidence>
<reference evidence="10 11" key="1">
    <citation type="journal article" date="2023" name="G3 (Bethesda)">
        <title>A high-quality reference genome for the fission yeast Schizosaccharomyces osmophilus.</title>
        <authorList>
            <person name="Jia G.S."/>
            <person name="Zhang W.C."/>
            <person name="Liang Y."/>
            <person name="Liu X.H."/>
            <person name="Rhind N."/>
            <person name="Pidoux A."/>
            <person name="Brysch-Herzberg M."/>
            <person name="Du L.L."/>
        </authorList>
    </citation>
    <scope>NUCLEOTIDE SEQUENCE [LARGE SCALE GENOMIC DNA]</scope>
    <source>
        <strain evidence="10 11">CBS 15793</strain>
    </source>
</reference>
<dbReference type="InterPro" id="IPR043519">
    <property type="entry name" value="NT_sf"/>
</dbReference>
<evidence type="ECO:0000256" key="6">
    <source>
        <dbReference type="ARBA" id="ARBA00022723"/>
    </source>
</evidence>
<dbReference type="Pfam" id="PF03828">
    <property type="entry name" value="PAP_assoc"/>
    <property type="match status" value="1"/>
</dbReference>
<evidence type="ECO:0000256" key="2">
    <source>
        <dbReference type="ARBA" id="ARBA00001946"/>
    </source>
</evidence>
<dbReference type="EMBL" id="CP115612">
    <property type="protein sequence ID" value="WBW73185.1"/>
    <property type="molecule type" value="Genomic_DNA"/>
</dbReference>
<dbReference type="GO" id="GO:0046872">
    <property type="term" value="F:metal ion binding"/>
    <property type="evidence" value="ECO:0007669"/>
    <property type="project" value="UniProtKB-KW"/>
</dbReference>
<comment type="similarity">
    <text evidence="3">Belongs to the DNA polymerase type-B-like family.</text>
</comment>
<evidence type="ECO:0000259" key="9">
    <source>
        <dbReference type="Pfam" id="PF22600"/>
    </source>
</evidence>
<evidence type="ECO:0000259" key="8">
    <source>
        <dbReference type="Pfam" id="PF03828"/>
    </source>
</evidence>
<sequence length="1139" mass="129869">MSESTDRVILAKLLLKPIQTVYYFSKVYGGTVNYSQIQCLFVPKITIPLANYIALTSCGGLKAMLKSKQLRHIFQSSKQLLTLVANNGNEISSPTLYPKLISYVNEQERKGKPEFWKDIKRKVSVLYERETNKGNIIPEDALSMNKNTKSVISMPRKHEGNIKHTSVQKKEVEKDIEHFTSLLLLPVEAFLWHLKESKDGIKRRDLKKILDKQKTCPIKLEERDFLILSQLGGIDRIATSDHLNPLILFDTNSGTIKLKQPLGKNTPRILRKCLHESIMERRASLKPDAWRSICNNLKKTTVKDSSFPILCGQIEVAKLNIPDTVATNPSSILELDSTSSLFDNSGLLPLCSLANQSNSYFRQSTSVLLTDLLLEPLRALFVYFSFLTSSMSTGEIERFFKIILESHFLRKSTGTALHLVGGIAGISSSTSLRHLFDNVENDGLKVGHPLKAVFRENLHSELFKSVEEIVSKIPTGNLSGIKKRLFTDLMDELAFTKLDILRDHIRNSDAKWKSVYMLLPIFMTLSQEFAKNPCLSTENMKSIFFKEVSEDSSKFSTAVLQLVERMGGIANFLSSHEFIPIYKAHEAQSEEINKSKERLLITVFASVCQFLNNTLLQKPGLIGDFGNIPNKYFKNEKSVRHEKLDPHSVSEAHAAKKAYTVNNTKKLAVSKVEQDKIPDKTKEMSLKLSNLLSAENKERQILIEPSKQAMHFPVQFEETKVYSVHHLNLLILRKSVKGIGSPKEIISFLNNYFLVKMEKSFVNQYLENLEKLHLITDIYPRKLTPIGEEFLSHPNEWDPSKMSENKYVAISHELQKKREKDIYDAYLEKEIGKKRRKLVSEFLKSIQHLLSSKLAIPVQVHTLGSFKTGLMTKHSDVDLVVTSKKPLMKNFNSILKLLYKRYKEIIPIRHAKAPVIKFSTPEGLRCDLTFDSMLAVQNSCLIKAYLGIDERVKVFVSTIKSWASLRMIDKSQFSFPSSYTWCIMALFYLQQLSPPLLPNLQAKNSENSHKSFDSNGEPVNCWFEAKTEVYKEKAKLNKSSVNDLLLGFFYYYSSSKSGSFNWNQDAIDISYDRPIAKRLVKNASHAPMMVMDPFLKNKNLTSVLNPASRDLVQYEMERAYRILNDYNATINSLMNPSVR</sequence>
<dbReference type="SUPFAM" id="SSF81301">
    <property type="entry name" value="Nucleotidyltransferase"/>
    <property type="match status" value="1"/>
</dbReference>